<accession>U5W3L3</accession>
<keyword evidence="2" id="KW-0812">Transmembrane</keyword>
<proteinExistence type="predicted"/>
<dbReference type="KEGG" id="afs:AFR_27290"/>
<evidence type="ECO:0000313" key="4">
    <source>
        <dbReference type="Proteomes" id="UP000017746"/>
    </source>
</evidence>
<evidence type="ECO:0000256" key="1">
    <source>
        <dbReference type="SAM" id="MobiDB-lite"/>
    </source>
</evidence>
<dbReference type="Proteomes" id="UP000017746">
    <property type="component" value="Chromosome"/>
</dbReference>
<protein>
    <submittedName>
        <fullName evidence="3">Uncharacterized protein</fullName>
    </submittedName>
</protein>
<feature type="region of interest" description="Disordered" evidence="1">
    <location>
        <begin position="120"/>
        <end position="219"/>
    </location>
</feature>
<feature type="transmembrane region" description="Helical" evidence="2">
    <location>
        <begin position="6"/>
        <end position="25"/>
    </location>
</feature>
<feature type="transmembrane region" description="Helical" evidence="2">
    <location>
        <begin position="37"/>
        <end position="57"/>
    </location>
</feature>
<feature type="compositionally biased region" description="Polar residues" evidence="1">
    <location>
        <begin position="120"/>
        <end position="130"/>
    </location>
</feature>
<name>U5W3L3_9ACTN</name>
<dbReference type="OrthoDB" id="4466486at2"/>
<evidence type="ECO:0000313" key="3">
    <source>
        <dbReference type="EMBL" id="AGZ43719.1"/>
    </source>
</evidence>
<keyword evidence="4" id="KW-1185">Reference proteome</keyword>
<dbReference type="EMBL" id="CP006272">
    <property type="protein sequence ID" value="AGZ43719.1"/>
    <property type="molecule type" value="Genomic_DNA"/>
</dbReference>
<reference evidence="3 4" key="1">
    <citation type="journal article" date="2014" name="J. Biotechnol.">
        <title>Complete genome sequence of the actinobacterium Actinoplanes friuliensis HAG 010964, producer of the lipopeptide antibiotic friulimycin.</title>
        <authorList>
            <person name="Ruckert C."/>
            <person name="Szczepanowski R."/>
            <person name="Albersmeier A."/>
            <person name="Goesmann A."/>
            <person name="Fischer N."/>
            <person name="Steinkamper A."/>
            <person name="Puhler A."/>
            <person name="Biener R."/>
            <person name="Schwartz D."/>
            <person name="Kalinowski J."/>
        </authorList>
    </citation>
    <scope>NUCLEOTIDE SEQUENCE [LARGE SCALE GENOMIC DNA]</scope>
    <source>
        <strain evidence="3 4">DSM 7358</strain>
    </source>
</reference>
<organism evidence="3 4">
    <name type="scientific">Actinoplanes friuliensis DSM 7358</name>
    <dbReference type="NCBI Taxonomy" id="1246995"/>
    <lineage>
        <taxon>Bacteria</taxon>
        <taxon>Bacillati</taxon>
        <taxon>Actinomycetota</taxon>
        <taxon>Actinomycetes</taxon>
        <taxon>Micromonosporales</taxon>
        <taxon>Micromonosporaceae</taxon>
        <taxon>Actinoplanes</taxon>
    </lineage>
</organism>
<dbReference type="AlphaFoldDB" id="U5W3L3"/>
<dbReference type="STRING" id="1246995.AFR_27290"/>
<sequence>MSDGFFLFYILMLLATAVLLSVLGVKGFGTSTLSRVLSFLIAAASLAYAVYLVFFFPGGRYTISFWAFVGPVYAVTRIVKHRKAVREQRQEQASQLWGPAGAPTFPQNYAAHPGIPLQSGHSAFTPQAGGSQVFGEQEPAPSWPAEPVSTGRHARAEPVASGTEPQPFAFDHADPGSGRPGALDAYGRPAADAPSGLPRPSGLAPTTGYGQTPPAPSLR</sequence>
<keyword evidence="2" id="KW-0472">Membrane</keyword>
<dbReference type="RefSeq" id="WP_023560057.1">
    <property type="nucleotide sequence ID" value="NC_022657.1"/>
</dbReference>
<evidence type="ECO:0000256" key="2">
    <source>
        <dbReference type="SAM" id="Phobius"/>
    </source>
</evidence>
<keyword evidence="2" id="KW-1133">Transmembrane helix</keyword>
<feature type="transmembrane region" description="Helical" evidence="2">
    <location>
        <begin position="63"/>
        <end position="79"/>
    </location>
</feature>
<gene>
    <name evidence="3" type="ORF">AFR_27290</name>
</gene>
<dbReference type="HOGENOM" id="CLU_1259216_0_0_11"/>
<dbReference type="PATRIC" id="fig|1246995.3.peg.5530"/>